<feature type="transmembrane region" description="Helical" evidence="1">
    <location>
        <begin position="97"/>
        <end position="117"/>
    </location>
</feature>
<dbReference type="PANTHER" id="PTHR39594">
    <property type="entry name" value="PROTEIN YCHQ"/>
    <property type="match status" value="1"/>
</dbReference>
<feature type="transmembrane region" description="Helical" evidence="1">
    <location>
        <begin position="42"/>
        <end position="60"/>
    </location>
</feature>
<dbReference type="EMBL" id="CP022115">
    <property type="protein sequence ID" value="ASJ25931.1"/>
    <property type="molecule type" value="Genomic_DNA"/>
</dbReference>
<evidence type="ECO:0000313" key="5">
    <source>
        <dbReference type="Proteomes" id="UP001200247"/>
    </source>
</evidence>
<gene>
    <name evidence="3" type="ORF">LH440_11775</name>
    <name evidence="2" type="ORF">LHGZ1_3100</name>
</gene>
<dbReference type="AlphaFoldDB" id="A0A248LN80"/>
<dbReference type="EMBL" id="JAJAXM010000021">
    <property type="protein sequence ID" value="MCG9026562.1"/>
    <property type="molecule type" value="Genomic_DNA"/>
</dbReference>
<reference evidence="2" key="3">
    <citation type="submission" date="2017-06" db="EMBL/GenBank/DDBJ databases">
        <authorList>
            <person name="Kim H.J."/>
            <person name="Triplett B.A."/>
        </authorList>
    </citation>
    <scope>NUCLEOTIDE SEQUENCE</scope>
    <source>
        <strain evidence="2">HLGZ1</strain>
    </source>
</reference>
<dbReference type="InterPro" id="IPR007360">
    <property type="entry name" value="SirB"/>
</dbReference>
<reference evidence="2" key="1">
    <citation type="journal article" date="2017" name="J. Antimicrob. Chemother.">
        <title>Emergence and genomic analysis of MDR Laribacter hongkongensis strain HLGZ1 from Guangzhou, China.</title>
        <authorList>
            <person name="Wu H.K."/>
            <person name="Chen J.H."/>
            <person name="Yang L."/>
            <person name="Li A.R."/>
            <person name="Su D.H."/>
            <person name="Lin Y.P."/>
            <person name="Chen D.Q."/>
        </authorList>
    </citation>
    <scope>NUCLEOTIDE SEQUENCE</scope>
    <source>
        <strain evidence="2">HLGZ1</strain>
    </source>
</reference>
<dbReference type="GeneID" id="75108159"/>
<sequence length="126" mass="13809">MSYLALKGAHAGFAYLTLLSFTIRGIWMLTDSRLLTARLTRIVPHVIDTALLVLGIWLAWSARFNPLNEPWLMAKIVLLLVYVGLGSVALRPGRSKAVRTAAYVISLAVVVSIIIIAKTKPAWPLA</sequence>
<reference evidence="4" key="2">
    <citation type="submission" date="2017-06" db="EMBL/GenBank/DDBJ databases">
        <title>Whole genome sequence of Laribacter hongkongensis LHGZ1.</title>
        <authorList>
            <person name="Chen D."/>
            <person name="Wu H."/>
            <person name="Chen J."/>
        </authorList>
    </citation>
    <scope>NUCLEOTIDE SEQUENCE [LARGE SCALE GENOMIC DNA]</scope>
    <source>
        <strain evidence="4">LHGZ1</strain>
    </source>
</reference>
<dbReference type="OrthoDB" id="5588650at2"/>
<reference evidence="3 5" key="4">
    <citation type="submission" date="2021-10" db="EMBL/GenBank/DDBJ databases">
        <title>Whole-genome sequencing analysis of Laribacter hongkongensis: virulence gene profiles, carbohydrate-active enzyme prediction, and antimicrobial resistance characterization.</title>
        <authorList>
            <person name="Yuan P."/>
            <person name="Zhan Y."/>
            <person name="Chen D."/>
        </authorList>
    </citation>
    <scope>NUCLEOTIDE SEQUENCE [LARGE SCALE GENOMIC DNA]</scope>
    <source>
        <strain evidence="3 5">W67</strain>
    </source>
</reference>
<dbReference type="PANTHER" id="PTHR39594:SF1">
    <property type="entry name" value="PROTEIN YCHQ"/>
    <property type="match status" value="1"/>
</dbReference>
<organism evidence="2 4">
    <name type="scientific">Laribacter hongkongensis</name>
    <dbReference type="NCBI Taxonomy" id="168471"/>
    <lineage>
        <taxon>Bacteria</taxon>
        <taxon>Pseudomonadati</taxon>
        <taxon>Pseudomonadota</taxon>
        <taxon>Betaproteobacteria</taxon>
        <taxon>Neisseriales</taxon>
        <taxon>Aquaspirillaceae</taxon>
        <taxon>Laribacter</taxon>
    </lineage>
</organism>
<dbReference type="GO" id="GO:0005886">
    <property type="term" value="C:plasma membrane"/>
    <property type="evidence" value="ECO:0007669"/>
    <property type="project" value="TreeGrafter"/>
</dbReference>
<name>A0A248LN80_9NEIS</name>
<feature type="transmembrane region" description="Helical" evidence="1">
    <location>
        <begin position="12"/>
        <end position="30"/>
    </location>
</feature>
<dbReference type="Proteomes" id="UP000197424">
    <property type="component" value="Chromosome"/>
</dbReference>
<protein>
    <submittedName>
        <fullName evidence="2">Invasion protein</fullName>
    </submittedName>
    <submittedName>
        <fullName evidence="3">SirB2 family protein</fullName>
    </submittedName>
</protein>
<dbReference type="PIRSF" id="PIRSF005610">
    <property type="entry name" value="SirB"/>
    <property type="match status" value="1"/>
</dbReference>
<dbReference type="OMA" id="KASTWLM"/>
<evidence type="ECO:0000313" key="3">
    <source>
        <dbReference type="EMBL" id="MCG9026562.1"/>
    </source>
</evidence>
<feature type="transmembrane region" description="Helical" evidence="1">
    <location>
        <begin position="72"/>
        <end position="90"/>
    </location>
</feature>
<proteinExistence type="predicted"/>
<accession>A0A248LN80</accession>
<keyword evidence="1" id="KW-0812">Transmembrane</keyword>
<dbReference type="RefSeq" id="WP_012698367.1">
    <property type="nucleotide sequence ID" value="NZ_CP022115.1"/>
</dbReference>
<keyword evidence="1" id="KW-1133">Transmembrane helix</keyword>
<evidence type="ECO:0000313" key="4">
    <source>
        <dbReference type="Proteomes" id="UP000197424"/>
    </source>
</evidence>
<dbReference type="Proteomes" id="UP001200247">
    <property type="component" value="Unassembled WGS sequence"/>
</dbReference>
<evidence type="ECO:0000256" key="1">
    <source>
        <dbReference type="SAM" id="Phobius"/>
    </source>
</evidence>
<evidence type="ECO:0000313" key="2">
    <source>
        <dbReference type="EMBL" id="ASJ25931.1"/>
    </source>
</evidence>
<keyword evidence="1" id="KW-0472">Membrane</keyword>
<dbReference type="Pfam" id="PF04247">
    <property type="entry name" value="SirB"/>
    <property type="match status" value="1"/>
</dbReference>